<gene>
    <name evidence="4" type="ORF">CkaCkLH20_09825</name>
</gene>
<dbReference type="EMBL" id="JAATWM020000036">
    <property type="protein sequence ID" value="KAF9872646.1"/>
    <property type="molecule type" value="Genomic_DNA"/>
</dbReference>
<dbReference type="RefSeq" id="XP_038742107.1">
    <property type="nucleotide sequence ID" value="XM_038892540.1"/>
</dbReference>
<evidence type="ECO:0000256" key="2">
    <source>
        <dbReference type="SAM" id="Phobius"/>
    </source>
</evidence>
<evidence type="ECO:0000259" key="3">
    <source>
        <dbReference type="Pfam" id="PF20237"/>
    </source>
</evidence>
<feature type="transmembrane region" description="Helical" evidence="2">
    <location>
        <begin position="206"/>
        <end position="230"/>
    </location>
</feature>
<keyword evidence="2" id="KW-0472">Membrane</keyword>
<evidence type="ECO:0000313" key="5">
    <source>
        <dbReference type="Proteomes" id="UP000781932"/>
    </source>
</evidence>
<feature type="domain" description="DUF6594" evidence="3">
    <location>
        <begin position="7"/>
        <end position="274"/>
    </location>
</feature>
<name>A0A9P6I262_9PEZI</name>
<feature type="coiled-coil region" evidence="1">
    <location>
        <begin position="36"/>
        <end position="63"/>
    </location>
</feature>
<evidence type="ECO:0000256" key="1">
    <source>
        <dbReference type="SAM" id="Coils"/>
    </source>
</evidence>
<dbReference type="Pfam" id="PF20237">
    <property type="entry name" value="DUF6594"/>
    <property type="match status" value="1"/>
</dbReference>
<comment type="caution">
    <text evidence="4">The sequence shown here is derived from an EMBL/GenBank/DDBJ whole genome shotgun (WGS) entry which is preliminary data.</text>
</comment>
<organism evidence="4 5">
    <name type="scientific">Colletotrichum karsti</name>
    <dbReference type="NCBI Taxonomy" id="1095194"/>
    <lineage>
        <taxon>Eukaryota</taxon>
        <taxon>Fungi</taxon>
        <taxon>Dikarya</taxon>
        <taxon>Ascomycota</taxon>
        <taxon>Pezizomycotina</taxon>
        <taxon>Sordariomycetes</taxon>
        <taxon>Hypocreomycetidae</taxon>
        <taxon>Glomerellales</taxon>
        <taxon>Glomerellaceae</taxon>
        <taxon>Colletotrichum</taxon>
        <taxon>Colletotrichum boninense species complex</taxon>
    </lineage>
</organism>
<protein>
    <recommendedName>
        <fullName evidence="3">DUF6594 domain-containing protein</fullName>
    </recommendedName>
</protein>
<reference evidence="4" key="1">
    <citation type="submission" date="2020-03" db="EMBL/GenBank/DDBJ databases">
        <authorList>
            <person name="He L."/>
        </authorList>
    </citation>
    <scope>NUCLEOTIDE SEQUENCE</scope>
    <source>
        <strain evidence="4">CkLH20</strain>
    </source>
</reference>
<keyword evidence="2" id="KW-1133">Transmembrane helix</keyword>
<proteinExistence type="predicted"/>
<dbReference type="AlphaFoldDB" id="A0A9P6I262"/>
<reference evidence="4" key="2">
    <citation type="submission" date="2020-11" db="EMBL/GenBank/DDBJ databases">
        <title>Whole genome sequencing of Colletotrichum sp.</title>
        <authorList>
            <person name="Li H."/>
        </authorList>
    </citation>
    <scope>NUCLEOTIDE SEQUENCE</scope>
    <source>
        <strain evidence="4">CkLH20</strain>
    </source>
</reference>
<feature type="transmembrane region" description="Helical" evidence="2">
    <location>
        <begin position="262"/>
        <end position="281"/>
    </location>
</feature>
<keyword evidence="5" id="KW-1185">Reference proteome</keyword>
<evidence type="ECO:0000313" key="4">
    <source>
        <dbReference type="EMBL" id="KAF9872646.1"/>
    </source>
</evidence>
<dbReference type="PANTHER" id="PTHR34502">
    <property type="entry name" value="DUF6594 DOMAIN-CONTAINING PROTEIN-RELATED"/>
    <property type="match status" value="1"/>
</dbReference>
<dbReference type="GeneID" id="62165614"/>
<accession>A0A9P6I262</accession>
<dbReference type="OrthoDB" id="5342093at2759"/>
<dbReference type="PANTHER" id="PTHR34502:SF4">
    <property type="entry name" value="DUF6594 DOMAIN-CONTAINING PROTEIN"/>
    <property type="match status" value="1"/>
</dbReference>
<keyword evidence="1" id="KW-0175">Coiled coil</keyword>
<keyword evidence="2" id="KW-0812">Transmembrane</keyword>
<dbReference type="Proteomes" id="UP000781932">
    <property type="component" value="Unassembled WGS sequence"/>
</dbReference>
<dbReference type="InterPro" id="IPR046529">
    <property type="entry name" value="DUF6594"/>
</dbReference>
<feature type="transmembrane region" description="Helical" evidence="2">
    <location>
        <begin position="237"/>
        <end position="256"/>
    </location>
</feature>
<sequence>MTQKIGYAEVAEWMARDVDNETLIYRRFDELAARNLLYLQSELLDLENELSELDKQDAEDEDMDWQEVVITWEKLDKLATGRGQGEKQTIPESSASKAKRRMELVEKIRQKLEVYQKALLRQSEVARLRKPNKRVLEAFRAWFTGMPRLFGKAQNFLNNPDDLVALNPAQETDYLSEYLRRNWPVDKDTHCDGVTIGRYAESSISIAVAFISILVAAILLVGSITGLYFVRNDAAKLGLIAFFTALFALSVGLMTNARRAEIFAGTAAYAAVLVVFVSGDLSSSQGS</sequence>